<reference evidence="2 3" key="2">
    <citation type="submission" date="2016-03" db="EMBL/GenBank/DDBJ databases">
        <title>New uncultured bacterium of the family Gallionellaceae from acid mine drainage: description and reconstruction of genome based on metagenomic analysis of microbial community.</title>
        <authorList>
            <person name="Kadnikov V."/>
            <person name="Ivasenko D."/>
            <person name="Beletsky A."/>
            <person name="Mardanov A."/>
            <person name="Danilova E."/>
            <person name="Pimenov N."/>
            <person name="Karnachuk O."/>
            <person name="Ravin N."/>
        </authorList>
    </citation>
    <scope>NUCLEOTIDE SEQUENCE [LARGE SCALE GENOMIC DNA]</scope>
    <source>
        <strain evidence="2">ShG14-8</strain>
    </source>
</reference>
<evidence type="ECO:0000313" key="2">
    <source>
        <dbReference type="EMBL" id="KXS32157.1"/>
    </source>
</evidence>
<accession>A0A139BT60</accession>
<dbReference type="GO" id="GO:0016020">
    <property type="term" value="C:membrane"/>
    <property type="evidence" value="ECO:0007669"/>
    <property type="project" value="InterPro"/>
</dbReference>
<comment type="caution">
    <text evidence="2">The sequence shown here is derived from an EMBL/GenBank/DDBJ whole genome shotgun (WGS) entry which is preliminary data.</text>
</comment>
<protein>
    <recommendedName>
        <fullName evidence="4">YggT family protein</fullName>
    </recommendedName>
</protein>
<name>A0A139BT60_9PROT</name>
<organism evidence="2 3">
    <name type="scientific">Candidatus Gallionella acididurans</name>
    <dbReference type="NCBI Taxonomy" id="1796491"/>
    <lineage>
        <taxon>Bacteria</taxon>
        <taxon>Pseudomonadati</taxon>
        <taxon>Pseudomonadota</taxon>
        <taxon>Betaproteobacteria</taxon>
        <taxon>Nitrosomonadales</taxon>
        <taxon>Gallionellaceae</taxon>
        <taxon>Gallionella</taxon>
    </lineage>
</organism>
<keyword evidence="1" id="KW-0812">Transmembrane</keyword>
<evidence type="ECO:0008006" key="4">
    <source>
        <dbReference type="Google" id="ProtNLM"/>
    </source>
</evidence>
<keyword evidence="1" id="KW-0472">Membrane</keyword>
<proteinExistence type="predicted"/>
<dbReference type="Proteomes" id="UP000070578">
    <property type="component" value="Unassembled WGS sequence"/>
</dbReference>
<dbReference type="Pfam" id="PF02325">
    <property type="entry name" value="CCB3_YggT"/>
    <property type="match status" value="2"/>
</dbReference>
<feature type="transmembrane region" description="Helical" evidence="1">
    <location>
        <begin position="64"/>
        <end position="82"/>
    </location>
</feature>
<dbReference type="InterPro" id="IPR003425">
    <property type="entry name" value="CCB3/YggT"/>
</dbReference>
<feature type="transmembrane region" description="Helical" evidence="1">
    <location>
        <begin position="161"/>
        <end position="181"/>
    </location>
</feature>
<gene>
    <name evidence="2" type="ORF">AWT59_1734</name>
</gene>
<evidence type="ECO:0000313" key="3">
    <source>
        <dbReference type="Proteomes" id="UP000070578"/>
    </source>
</evidence>
<reference evidence="2 3" key="1">
    <citation type="submission" date="2016-02" db="EMBL/GenBank/DDBJ databases">
        <authorList>
            <person name="Wen L."/>
            <person name="He K."/>
            <person name="Yang H."/>
        </authorList>
    </citation>
    <scope>NUCLEOTIDE SEQUENCE [LARGE SCALE GENOMIC DNA]</scope>
    <source>
        <strain evidence="2">ShG14-8</strain>
    </source>
</reference>
<keyword evidence="1" id="KW-1133">Transmembrane helix</keyword>
<evidence type="ECO:0000256" key="1">
    <source>
        <dbReference type="SAM" id="Phobius"/>
    </source>
</evidence>
<dbReference type="EMBL" id="LSLI01000040">
    <property type="protein sequence ID" value="KXS32157.1"/>
    <property type="molecule type" value="Genomic_DNA"/>
</dbReference>
<dbReference type="AlphaFoldDB" id="A0A139BT60"/>
<dbReference type="PATRIC" id="fig|1796491.3.peg.1901"/>
<feature type="transmembrane region" description="Helical" evidence="1">
    <location>
        <begin position="6"/>
        <end position="28"/>
    </location>
</feature>
<sequence>MMLNQTLQFLLDIFVQGFAGVLLFRFLLQWLRAPMRNPAGEFIMAVSNFAVLPARRFIPQVWRLDSASFLLALAVEFIYSGLTLWLQGYPFVHFPLFGLLAWSAVKLIKISVYLLMSAVVAQAILSWVNPYTPLAPLLAAITQRFLRPLQRIVPPIGNVDLSSLLLLVICQIILLVPMAMLESMAVRLL</sequence>